<name>A0A932CMZ9_UNCTE</name>
<comment type="caution">
    <text evidence="2">The sequence shown here is derived from an EMBL/GenBank/DDBJ whole genome shotgun (WGS) entry which is preliminary data.</text>
</comment>
<dbReference type="GO" id="GO:0008410">
    <property type="term" value="F:CoA-transferase activity"/>
    <property type="evidence" value="ECO:0007669"/>
    <property type="project" value="TreeGrafter"/>
</dbReference>
<evidence type="ECO:0000256" key="1">
    <source>
        <dbReference type="ARBA" id="ARBA00022679"/>
    </source>
</evidence>
<proteinExistence type="predicted"/>
<evidence type="ECO:0000313" key="3">
    <source>
        <dbReference type="Proteomes" id="UP000769766"/>
    </source>
</evidence>
<dbReference type="PANTHER" id="PTHR48207:SF3">
    <property type="entry name" value="SUCCINATE--HYDROXYMETHYLGLUTARATE COA-TRANSFERASE"/>
    <property type="match status" value="1"/>
</dbReference>
<dbReference type="AlphaFoldDB" id="A0A932CMZ9"/>
<reference evidence="2" key="1">
    <citation type="submission" date="2020-07" db="EMBL/GenBank/DDBJ databases">
        <title>Huge and variable diversity of episymbiotic CPR bacteria and DPANN archaea in groundwater ecosystems.</title>
        <authorList>
            <person name="He C.Y."/>
            <person name="Keren R."/>
            <person name="Whittaker M."/>
            <person name="Farag I.F."/>
            <person name="Doudna J."/>
            <person name="Cate J.H.D."/>
            <person name="Banfield J.F."/>
        </authorList>
    </citation>
    <scope>NUCLEOTIDE SEQUENCE</scope>
    <source>
        <strain evidence="2">NC_groundwater_672_Ag_B-0.1um_62_36</strain>
    </source>
</reference>
<dbReference type="PANTHER" id="PTHR48207">
    <property type="entry name" value="SUCCINATE--HYDROXYMETHYLGLUTARATE COA-TRANSFERASE"/>
    <property type="match status" value="1"/>
</dbReference>
<sequence length="415" mass="45657">MKKEEFYREALSNAVGPLEGIRVLEATTSQAGPIAGTVLADMGAEVIKIDQPRVGDLLRKAPPFLESPSVLDRSSFHMSVNRNKKNITLDFRTAQGRKIFFDLIRQMKIDVVIENFKPGTMAKWGLGYEEVKAVRPDIVYVSVSGRGQFGPNHAKPSYDCVGQAEGGLMNVTGQPGDPPTRAGYGMGDDLAGWQGAFGAMAALVYRSETGIGQHVDVSQQDTILYCSDMGIMGTANAGLDWKRMGSGNDAVSPYDAYPCQDGYIFIAIVLDSHWMRFCQVIGREDLIADPQTQTQTSRALNKPYVDEAVSAWTQQRTVDEAFKALDQIQVVVCPILDLQQILEDRHVQERDMIEEVDHPLCGKLKVYGVAPKFSLTPARVRSAAPLFGQHNEEIYAGVLDLSAEELVRLQEEGVI</sequence>
<evidence type="ECO:0000313" key="2">
    <source>
        <dbReference type="EMBL" id="MBI2876109.1"/>
    </source>
</evidence>
<dbReference type="EMBL" id="JACPRF010000138">
    <property type="protein sequence ID" value="MBI2876109.1"/>
    <property type="molecule type" value="Genomic_DNA"/>
</dbReference>
<dbReference type="InterPro" id="IPR023606">
    <property type="entry name" value="CoA-Trfase_III_dom_1_sf"/>
</dbReference>
<dbReference type="Gene3D" id="3.40.50.10540">
    <property type="entry name" value="Crotonobetainyl-coa:carnitine coa-transferase, domain 1"/>
    <property type="match status" value="1"/>
</dbReference>
<gene>
    <name evidence="2" type="ORF">HYY20_04440</name>
</gene>
<keyword evidence="1 2" id="KW-0808">Transferase</keyword>
<protein>
    <submittedName>
        <fullName evidence="2">CoA transferase</fullName>
    </submittedName>
</protein>
<dbReference type="Proteomes" id="UP000769766">
    <property type="component" value="Unassembled WGS sequence"/>
</dbReference>
<dbReference type="InterPro" id="IPR003673">
    <property type="entry name" value="CoA-Trfase_fam_III"/>
</dbReference>
<dbReference type="SUPFAM" id="SSF89796">
    <property type="entry name" value="CoA-transferase family III (CaiB/BaiF)"/>
    <property type="match status" value="1"/>
</dbReference>
<dbReference type="Gene3D" id="3.30.1540.10">
    <property type="entry name" value="formyl-coa transferase, domain 3"/>
    <property type="match status" value="1"/>
</dbReference>
<dbReference type="InterPro" id="IPR044855">
    <property type="entry name" value="CoA-Trfase_III_dom3_sf"/>
</dbReference>
<organism evidence="2 3">
    <name type="scientific">Tectimicrobiota bacterium</name>
    <dbReference type="NCBI Taxonomy" id="2528274"/>
    <lineage>
        <taxon>Bacteria</taxon>
        <taxon>Pseudomonadati</taxon>
        <taxon>Nitrospinota/Tectimicrobiota group</taxon>
        <taxon>Candidatus Tectimicrobiota</taxon>
    </lineage>
</organism>
<dbReference type="Pfam" id="PF02515">
    <property type="entry name" value="CoA_transf_3"/>
    <property type="match status" value="1"/>
</dbReference>
<accession>A0A932CMZ9</accession>
<dbReference type="InterPro" id="IPR050483">
    <property type="entry name" value="CoA-transferase_III_domain"/>
</dbReference>